<name>A0A9D9DZK7_9SPIO</name>
<dbReference type="Proteomes" id="UP000823615">
    <property type="component" value="Unassembled WGS sequence"/>
</dbReference>
<feature type="transmembrane region" description="Helical" evidence="1">
    <location>
        <begin position="127"/>
        <end position="145"/>
    </location>
</feature>
<dbReference type="AlphaFoldDB" id="A0A9D9DZK7"/>
<comment type="caution">
    <text evidence="2">The sequence shown here is derived from an EMBL/GenBank/DDBJ whole genome shotgun (WGS) entry which is preliminary data.</text>
</comment>
<keyword evidence="1" id="KW-0812">Transmembrane</keyword>
<accession>A0A9D9DZK7</accession>
<keyword evidence="1" id="KW-1133">Transmembrane helix</keyword>
<protein>
    <submittedName>
        <fullName evidence="2">DUF308 domain-containing protein</fullName>
    </submittedName>
</protein>
<feature type="transmembrane region" description="Helical" evidence="1">
    <location>
        <begin position="29"/>
        <end position="49"/>
    </location>
</feature>
<gene>
    <name evidence="2" type="ORF">IAA97_05840</name>
</gene>
<dbReference type="InterPro" id="IPR005325">
    <property type="entry name" value="DUF308_memb"/>
</dbReference>
<feature type="transmembrane region" description="Helical" evidence="1">
    <location>
        <begin position="70"/>
        <end position="88"/>
    </location>
</feature>
<proteinExistence type="predicted"/>
<dbReference type="EMBL" id="JADIMT010000069">
    <property type="protein sequence ID" value="MBO8436481.1"/>
    <property type="molecule type" value="Genomic_DNA"/>
</dbReference>
<feature type="transmembrane region" description="Helical" evidence="1">
    <location>
        <begin position="7"/>
        <end position="23"/>
    </location>
</feature>
<evidence type="ECO:0000313" key="2">
    <source>
        <dbReference type="EMBL" id="MBO8436481.1"/>
    </source>
</evidence>
<evidence type="ECO:0000256" key="1">
    <source>
        <dbReference type="SAM" id="Phobius"/>
    </source>
</evidence>
<reference evidence="2" key="2">
    <citation type="journal article" date="2021" name="PeerJ">
        <title>Extensive microbial diversity within the chicken gut microbiome revealed by metagenomics and culture.</title>
        <authorList>
            <person name="Gilroy R."/>
            <person name="Ravi A."/>
            <person name="Getino M."/>
            <person name="Pursley I."/>
            <person name="Horton D.L."/>
            <person name="Alikhan N.F."/>
            <person name="Baker D."/>
            <person name="Gharbi K."/>
            <person name="Hall N."/>
            <person name="Watson M."/>
            <person name="Adriaenssens E.M."/>
            <person name="Foster-Nyarko E."/>
            <person name="Jarju S."/>
            <person name="Secka A."/>
            <person name="Antonio M."/>
            <person name="Oren A."/>
            <person name="Chaudhuri R.R."/>
            <person name="La Ragione R."/>
            <person name="Hildebrand F."/>
            <person name="Pallen M.J."/>
        </authorList>
    </citation>
    <scope>NUCLEOTIDE SEQUENCE</scope>
    <source>
        <strain evidence="2">7293</strain>
    </source>
</reference>
<organism evidence="2 3">
    <name type="scientific">Candidatus Ornithospirochaeta stercoripullorum</name>
    <dbReference type="NCBI Taxonomy" id="2840899"/>
    <lineage>
        <taxon>Bacteria</taxon>
        <taxon>Pseudomonadati</taxon>
        <taxon>Spirochaetota</taxon>
        <taxon>Spirochaetia</taxon>
        <taxon>Spirochaetales</taxon>
        <taxon>Spirochaetaceae</taxon>
        <taxon>Spirochaetaceae incertae sedis</taxon>
        <taxon>Candidatus Ornithospirochaeta</taxon>
    </lineage>
</organism>
<evidence type="ECO:0000313" key="3">
    <source>
        <dbReference type="Proteomes" id="UP000823615"/>
    </source>
</evidence>
<feature type="transmembrane region" description="Helical" evidence="1">
    <location>
        <begin position="151"/>
        <end position="178"/>
    </location>
</feature>
<dbReference type="Pfam" id="PF03729">
    <property type="entry name" value="DUF308"/>
    <property type="match status" value="2"/>
</dbReference>
<sequence length="188" mass="20430">MKKYIPLLLSGALMVFTGIYMILNPDSFLTVVILVFGIYLIIDAVRTLLFMRRFGDDAGRIFLGVSTGKAIMNLVMGLLVVIIALASPRLITTLVVYIAGAAFLLTGLVDLFDLIALSRMGAVWQGMGLETVLSFVFALILFLFPNFLTGVIMTLFAAILLSSGALMVYGAVSQMIFARKITKMGESK</sequence>
<reference evidence="2" key="1">
    <citation type="submission" date="2020-10" db="EMBL/GenBank/DDBJ databases">
        <authorList>
            <person name="Gilroy R."/>
        </authorList>
    </citation>
    <scope>NUCLEOTIDE SEQUENCE</scope>
    <source>
        <strain evidence="2">7293</strain>
    </source>
</reference>
<keyword evidence="1" id="KW-0472">Membrane</keyword>
<feature type="transmembrane region" description="Helical" evidence="1">
    <location>
        <begin position="94"/>
        <end position="115"/>
    </location>
</feature>